<dbReference type="AlphaFoldDB" id="A0A818M817"/>
<evidence type="ECO:0000256" key="1">
    <source>
        <dbReference type="SAM" id="Coils"/>
    </source>
</evidence>
<comment type="caution">
    <text evidence="2">The sequence shown here is derived from an EMBL/GenBank/DDBJ whole genome shotgun (WGS) entry which is preliminary data.</text>
</comment>
<organism evidence="2 3">
    <name type="scientific">Rotaria socialis</name>
    <dbReference type="NCBI Taxonomy" id="392032"/>
    <lineage>
        <taxon>Eukaryota</taxon>
        <taxon>Metazoa</taxon>
        <taxon>Spiralia</taxon>
        <taxon>Gnathifera</taxon>
        <taxon>Rotifera</taxon>
        <taxon>Eurotatoria</taxon>
        <taxon>Bdelloidea</taxon>
        <taxon>Philodinida</taxon>
        <taxon>Philodinidae</taxon>
        <taxon>Rotaria</taxon>
    </lineage>
</organism>
<feature type="coiled-coil region" evidence="1">
    <location>
        <begin position="180"/>
        <end position="207"/>
    </location>
</feature>
<keyword evidence="1" id="KW-0175">Coiled coil</keyword>
<evidence type="ECO:0000313" key="2">
    <source>
        <dbReference type="EMBL" id="CAF3576850.1"/>
    </source>
</evidence>
<name>A0A818M817_9BILA</name>
<proteinExistence type="predicted"/>
<feature type="coiled-coil region" evidence="1">
    <location>
        <begin position="297"/>
        <end position="363"/>
    </location>
</feature>
<protein>
    <submittedName>
        <fullName evidence="2">Uncharacterized protein</fullName>
    </submittedName>
</protein>
<reference evidence="2" key="1">
    <citation type="submission" date="2021-02" db="EMBL/GenBank/DDBJ databases">
        <authorList>
            <person name="Nowell W R."/>
        </authorList>
    </citation>
    <scope>NUCLEOTIDE SEQUENCE</scope>
</reference>
<gene>
    <name evidence="2" type="ORF">KIK155_LOCUS19741</name>
</gene>
<dbReference type="Proteomes" id="UP000663865">
    <property type="component" value="Unassembled WGS sequence"/>
</dbReference>
<accession>A0A818M817</accession>
<sequence>MTSQKISIYFYCPDNQHSSPIIFHKFTLYFIITQFFLVGDKLQDLAFELTSAYFGDFFATQQQALIDRLQAAACFLNFLHTIADCENDEAEADEGHYGLWLLTVSNQEERLMHLNQLADCLLLFKRTMGSIEALQKEDASLRMEAKKISSEINFYHEEIASNKEQIELYKTEIKKQTGIKVDTTKQIEKLNGEINRTQNNYGLLEKTDNELDSTLEALKGREKLLESQLMVSSLNDILCENGNYLKENAKLQSEIHLMKHARQLQDDKQHNVLEPAIASVKSMCEQLDGLTPRAITIQNLSNNIDRLTRDIDSTRETTDKLRVLNPIGTEDDSSFTSMLTNAQVELAQQKENLDKRNAEFERATVAYELIKRSVDDPNLYKDVYTMEKRVETARQQHDQTKNKMIQVMTDALNVL</sequence>
<dbReference type="EMBL" id="CAJNYV010003467">
    <property type="protein sequence ID" value="CAF3576850.1"/>
    <property type="molecule type" value="Genomic_DNA"/>
</dbReference>
<evidence type="ECO:0000313" key="3">
    <source>
        <dbReference type="Proteomes" id="UP000663865"/>
    </source>
</evidence>